<proteinExistence type="predicted"/>
<protein>
    <submittedName>
        <fullName evidence="1">Myb domain plants domain-containing protein</fullName>
    </submittedName>
</protein>
<gene>
    <name evidence="1" type="ORF">IHE45_08G085700</name>
</gene>
<dbReference type="EMBL" id="CM037018">
    <property type="protein sequence ID" value="KAH7674609.1"/>
    <property type="molecule type" value="Genomic_DNA"/>
</dbReference>
<name>A0ACB7VK22_DIOAL</name>
<keyword evidence="2" id="KW-1185">Reference proteome</keyword>
<sequence length="414" mass="46092">MNTSTRTPTNHLFRKTNPNAEIFQAQRKYGIKPMKKSKTMNNNQVTVKQSHPSEEGRSGKSFMDPNHSLQFAASGFSFSRSSKFCTSLYLSTGSESCRQLSNLPPFLPHPPKPELDNFLSFPADASDGSFNGDNGGFSINDQLELQILSEQLGIDITDDGESPLLDEIYDMPVPLASPSLDVVPSPSFSSPKSTSPSTPGNATVNKPRLRWTVELHERFVEAVNKLEGAEKATPKGVLKLMNVEGLTIYHVKSHLQKYRLAMYLPAAKEDKKTSCSDEKKAQSICDDSSIDIKRSMQVTEALRMQIEVQKQLHEQLEIQRQLQLRIEEQARYLQKILEEQQKANDSRVSLKQPLISEVQPETSDEPSNVQSGLKDESSSPTQCSKHKADDSGSIPELPNGNKRARLDVEEGKTS</sequence>
<dbReference type="Proteomes" id="UP000827976">
    <property type="component" value="Chromosome 8"/>
</dbReference>
<reference evidence="2" key="1">
    <citation type="journal article" date="2022" name="Nat. Commun.">
        <title>Chromosome evolution and the genetic basis of agronomically important traits in greater yam.</title>
        <authorList>
            <person name="Bredeson J.V."/>
            <person name="Lyons J.B."/>
            <person name="Oniyinde I.O."/>
            <person name="Okereke N.R."/>
            <person name="Kolade O."/>
            <person name="Nnabue I."/>
            <person name="Nwadili C.O."/>
            <person name="Hribova E."/>
            <person name="Parker M."/>
            <person name="Nwogha J."/>
            <person name="Shu S."/>
            <person name="Carlson J."/>
            <person name="Kariba R."/>
            <person name="Muthemba S."/>
            <person name="Knop K."/>
            <person name="Barton G.J."/>
            <person name="Sherwood A.V."/>
            <person name="Lopez-Montes A."/>
            <person name="Asiedu R."/>
            <person name="Jamnadass R."/>
            <person name="Muchugi A."/>
            <person name="Goodstein D."/>
            <person name="Egesi C.N."/>
            <person name="Featherston J."/>
            <person name="Asfaw A."/>
            <person name="Simpson G.G."/>
            <person name="Dolezel J."/>
            <person name="Hendre P.S."/>
            <person name="Van Deynze A."/>
            <person name="Kumar P.L."/>
            <person name="Obidiegwu J.E."/>
            <person name="Bhattacharjee R."/>
            <person name="Rokhsar D.S."/>
        </authorList>
    </citation>
    <scope>NUCLEOTIDE SEQUENCE [LARGE SCALE GENOMIC DNA]</scope>
    <source>
        <strain evidence="2">cv. TDa95/00328</strain>
    </source>
</reference>
<comment type="caution">
    <text evidence="1">The sequence shown here is derived from an EMBL/GenBank/DDBJ whole genome shotgun (WGS) entry which is preliminary data.</text>
</comment>
<evidence type="ECO:0000313" key="1">
    <source>
        <dbReference type="EMBL" id="KAH7674609.1"/>
    </source>
</evidence>
<evidence type="ECO:0000313" key="2">
    <source>
        <dbReference type="Proteomes" id="UP000827976"/>
    </source>
</evidence>
<organism evidence="1 2">
    <name type="scientific">Dioscorea alata</name>
    <name type="common">Purple yam</name>
    <dbReference type="NCBI Taxonomy" id="55571"/>
    <lineage>
        <taxon>Eukaryota</taxon>
        <taxon>Viridiplantae</taxon>
        <taxon>Streptophyta</taxon>
        <taxon>Embryophyta</taxon>
        <taxon>Tracheophyta</taxon>
        <taxon>Spermatophyta</taxon>
        <taxon>Magnoliopsida</taxon>
        <taxon>Liliopsida</taxon>
        <taxon>Dioscoreales</taxon>
        <taxon>Dioscoreaceae</taxon>
        <taxon>Dioscorea</taxon>
    </lineage>
</organism>
<accession>A0ACB7VK22</accession>